<dbReference type="InterPro" id="IPR050354">
    <property type="entry name" value="F-box/kelch-repeat_ARATH"/>
</dbReference>
<evidence type="ECO:0000313" key="3">
    <source>
        <dbReference type="Proteomes" id="UP000467841"/>
    </source>
</evidence>
<dbReference type="PANTHER" id="PTHR24414">
    <property type="entry name" value="F-BOX/KELCH-REPEAT PROTEIN SKIP4"/>
    <property type="match status" value="1"/>
</dbReference>
<accession>A0A6D2HXU4</accession>
<dbReference type="Proteomes" id="UP000467841">
    <property type="component" value="Unassembled WGS sequence"/>
</dbReference>
<comment type="caution">
    <text evidence="2">The sequence shown here is derived from an EMBL/GenBank/DDBJ whole genome shotgun (WGS) entry which is preliminary data.</text>
</comment>
<evidence type="ECO:0000313" key="2">
    <source>
        <dbReference type="EMBL" id="CAA7020578.1"/>
    </source>
</evidence>
<evidence type="ECO:0000259" key="1">
    <source>
        <dbReference type="Pfam" id="PF25210"/>
    </source>
</evidence>
<keyword evidence="3" id="KW-1185">Reference proteome</keyword>
<feature type="domain" description="FKB95-like N-terminal Kelch" evidence="1">
    <location>
        <begin position="1"/>
        <end position="208"/>
    </location>
</feature>
<gene>
    <name evidence="2" type="ORF">MERR_LOCUS7813</name>
</gene>
<dbReference type="AlphaFoldDB" id="A0A6D2HXU4"/>
<reference evidence="2" key="1">
    <citation type="submission" date="2020-01" db="EMBL/GenBank/DDBJ databases">
        <authorList>
            <person name="Mishra B."/>
        </authorList>
    </citation>
    <scope>NUCLEOTIDE SEQUENCE [LARGE SCALE GENOMIC DNA]</scope>
</reference>
<name>A0A6D2HXU4_9BRAS</name>
<organism evidence="2 3">
    <name type="scientific">Microthlaspi erraticum</name>
    <dbReference type="NCBI Taxonomy" id="1685480"/>
    <lineage>
        <taxon>Eukaryota</taxon>
        <taxon>Viridiplantae</taxon>
        <taxon>Streptophyta</taxon>
        <taxon>Embryophyta</taxon>
        <taxon>Tracheophyta</taxon>
        <taxon>Spermatophyta</taxon>
        <taxon>Magnoliopsida</taxon>
        <taxon>eudicotyledons</taxon>
        <taxon>Gunneridae</taxon>
        <taxon>Pentapetalae</taxon>
        <taxon>rosids</taxon>
        <taxon>malvids</taxon>
        <taxon>Brassicales</taxon>
        <taxon>Brassicaceae</taxon>
        <taxon>Coluteocarpeae</taxon>
        <taxon>Microthlaspi</taxon>
    </lineage>
</organism>
<dbReference type="EMBL" id="CACVBM020000555">
    <property type="protein sequence ID" value="CAA7020578.1"/>
    <property type="molecule type" value="Genomic_DNA"/>
</dbReference>
<dbReference type="PANTHER" id="PTHR24414:SF95">
    <property type="entry name" value="F-BOX DOMAIN-CONTAINING PROTEIN"/>
    <property type="match status" value="1"/>
</dbReference>
<dbReference type="OrthoDB" id="45365at2759"/>
<dbReference type="Pfam" id="PF25210">
    <property type="entry name" value="Kelch_FKB95"/>
    <property type="match status" value="1"/>
</dbReference>
<sequence>MQMERNHSSAASLFEGKIYVAGGLEDEHIASSRWTEVFDIETQTWGYVRNPCIFEWSDEFRSKPYVVKSLILEGKLYLFGDSPAVYNPEDGRWWEVIREERYSMSWGVKSCHCVVDDVLFYWDKKVFQWYDRKVSSWKELKGLEGLPDFRDREGCKMVDFGGKIAFFWSECLPRKRPPHTMIWCVEITLERRDGDEFWGKVEWFDFVLRAHPSCSSFDVLSVSV</sequence>
<proteinExistence type="predicted"/>
<protein>
    <recommendedName>
        <fullName evidence="1">FKB95-like N-terminal Kelch domain-containing protein</fullName>
    </recommendedName>
</protein>
<dbReference type="InterPro" id="IPR015915">
    <property type="entry name" value="Kelch-typ_b-propeller"/>
</dbReference>
<dbReference type="Gene3D" id="2.120.10.80">
    <property type="entry name" value="Kelch-type beta propeller"/>
    <property type="match status" value="1"/>
</dbReference>
<dbReference type="SUPFAM" id="SSF117281">
    <property type="entry name" value="Kelch motif"/>
    <property type="match status" value="1"/>
</dbReference>
<dbReference type="InterPro" id="IPR057499">
    <property type="entry name" value="Kelch_FKB95"/>
</dbReference>